<dbReference type="KEGG" id="hhy:Halhy_2719"/>
<dbReference type="EMBL" id="CP002691">
    <property type="protein sequence ID" value="AEE50587.1"/>
    <property type="molecule type" value="Genomic_DNA"/>
</dbReference>
<organism evidence="2 3">
    <name type="scientific">Haliscomenobacter hydrossis (strain ATCC 27775 / DSM 1100 / LMG 10767 / O)</name>
    <dbReference type="NCBI Taxonomy" id="760192"/>
    <lineage>
        <taxon>Bacteria</taxon>
        <taxon>Pseudomonadati</taxon>
        <taxon>Bacteroidota</taxon>
        <taxon>Saprospiria</taxon>
        <taxon>Saprospirales</taxon>
        <taxon>Haliscomenobacteraceae</taxon>
        <taxon>Haliscomenobacter</taxon>
    </lineage>
</organism>
<feature type="region of interest" description="Disordered" evidence="1">
    <location>
        <begin position="1"/>
        <end position="21"/>
    </location>
</feature>
<name>F4L0Y3_HALH1</name>
<dbReference type="STRING" id="760192.Halhy_2719"/>
<reference key="2">
    <citation type="submission" date="2011-04" db="EMBL/GenBank/DDBJ databases">
        <title>Complete sequence of chromosome of Haliscomenobacter hydrossis DSM 1100.</title>
        <authorList>
            <consortium name="US DOE Joint Genome Institute (JGI-PGF)"/>
            <person name="Lucas S."/>
            <person name="Han J."/>
            <person name="Lapidus A."/>
            <person name="Bruce D."/>
            <person name="Goodwin L."/>
            <person name="Pitluck S."/>
            <person name="Peters L."/>
            <person name="Kyrpides N."/>
            <person name="Mavromatis K."/>
            <person name="Ivanova N."/>
            <person name="Ovchinnikova G."/>
            <person name="Pagani I."/>
            <person name="Daligault H."/>
            <person name="Detter J.C."/>
            <person name="Han C."/>
            <person name="Land M."/>
            <person name="Hauser L."/>
            <person name="Markowitz V."/>
            <person name="Cheng J.-F."/>
            <person name="Hugenholtz P."/>
            <person name="Woyke T."/>
            <person name="Wu D."/>
            <person name="Verbarg S."/>
            <person name="Frueling A."/>
            <person name="Brambilla E."/>
            <person name="Klenk H.-P."/>
            <person name="Eisen J.A."/>
        </authorList>
    </citation>
    <scope>NUCLEOTIDE SEQUENCE</scope>
    <source>
        <strain>DSM 1100</strain>
    </source>
</reference>
<accession>F4L0Y3</accession>
<evidence type="ECO:0000313" key="2">
    <source>
        <dbReference type="EMBL" id="AEE50587.1"/>
    </source>
</evidence>
<dbReference type="Proteomes" id="UP000008461">
    <property type="component" value="Chromosome"/>
</dbReference>
<evidence type="ECO:0000256" key="1">
    <source>
        <dbReference type="SAM" id="MobiDB-lite"/>
    </source>
</evidence>
<sequence>MPSSPKPGVWKQRKQGSLSFPEASREITLRDQKPHYLQPIQFGDSTEDIRYSFQSRDLQLQQGNYNFEEAFWFVPDLLEFVEYRIDPNTQEITIIPPATSAIPKTGAEKINFVFEKVLLNLTLEGNTSLSPATEHPCDADADGADASATTAGSNCLKSMTFPEDDNFLLFYLKDEDKIYRTDASLQYEVKFNNYLIPMLSADMSIWWYKIPNRFLDSDECARETAEEVLKVWHQDRKLYLDALTANPGMESKFYIGIYQRTYFCDELQMRFTNFARIGNDHTIPLEYDIFEYSGVTYQPLRTDLLS</sequence>
<keyword evidence="3" id="KW-1185">Reference proteome</keyword>
<dbReference type="AlphaFoldDB" id="F4L0Y3"/>
<protein>
    <submittedName>
        <fullName evidence="2">Uncharacterized protein</fullName>
    </submittedName>
</protein>
<reference evidence="2 3" key="1">
    <citation type="journal article" date="2011" name="Stand. Genomic Sci.">
        <title>Complete genome sequence of Haliscomenobacter hydrossis type strain (O).</title>
        <authorList>
            <consortium name="US DOE Joint Genome Institute (JGI-PGF)"/>
            <person name="Daligault H."/>
            <person name="Lapidus A."/>
            <person name="Zeytun A."/>
            <person name="Nolan M."/>
            <person name="Lucas S."/>
            <person name="Del Rio T.G."/>
            <person name="Tice H."/>
            <person name="Cheng J.F."/>
            <person name="Tapia R."/>
            <person name="Han C."/>
            <person name="Goodwin L."/>
            <person name="Pitluck S."/>
            <person name="Liolios K."/>
            <person name="Pagani I."/>
            <person name="Ivanova N."/>
            <person name="Huntemann M."/>
            <person name="Mavromatis K."/>
            <person name="Mikhailova N."/>
            <person name="Pati A."/>
            <person name="Chen A."/>
            <person name="Palaniappan K."/>
            <person name="Land M."/>
            <person name="Hauser L."/>
            <person name="Brambilla E.M."/>
            <person name="Rohde M."/>
            <person name="Verbarg S."/>
            <person name="Goker M."/>
            <person name="Bristow J."/>
            <person name="Eisen J.A."/>
            <person name="Markowitz V."/>
            <person name="Hugenholtz P."/>
            <person name="Kyrpides N.C."/>
            <person name="Klenk H.P."/>
            <person name="Woyke T."/>
        </authorList>
    </citation>
    <scope>NUCLEOTIDE SEQUENCE [LARGE SCALE GENOMIC DNA]</scope>
    <source>
        <strain evidence="3">ATCC 27775 / DSM 1100 / LMG 10767 / O</strain>
    </source>
</reference>
<evidence type="ECO:0000313" key="3">
    <source>
        <dbReference type="Proteomes" id="UP000008461"/>
    </source>
</evidence>
<gene>
    <name evidence="2" type="ordered locus">Halhy_2719</name>
</gene>
<dbReference type="RefSeq" id="WP_013765135.1">
    <property type="nucleotide sequence ID" value="NC_015510.1"/>
</dbReference>
<dbReference type="HOGENOM" id="CLU_908417_0_0_10"/>
<proteinExistence type="predicted"/>